<sequence length="207" mass="24667">MMRILVISPHADDAELGAGSSISRFIREGHEVTVYLLITKEKFPENFPIRDRINEFKASMKVLGVRDYRVDEYPVREIYKYRQEILDRLIKIRDEINPDIVLIPSLSDIHQDHQVAAIEGYRAFNRRSNILSYELPWNTTKFMPNYYIKVKEGDVKNKIEALDRYESQKLLNRRYFNPEFLRAQLIFRGVQCNSNYAEAFEVLHWQY</sequence>
<dbReference type="Proteomes" id="UP000001400">
    <property type="component" value="Chromosome"/>
</dbReference>
<dbReference type="KEGG" id="abi:Aboo_0239"/>
<dbReference type="Gene3D" id="3.40.50.10320">
    <property type="entry name" value="LmbE-like"/>
    <property type="match status" value="1"/>
</dbReference>
<reference evidence="1" key="1">
    <citation type="submission" date="2010-02" db="EMBL/GenBank/DDBJ databases">
        <title>Complete sequence of Aciduliprofundum boonei T469.</title>
        <authorList>
            <consortium name="US DOE Joint Genome Institute"/>
            <person name="Lucas S."/>
            <person name="Copeland A."/>
            <person name="Lapidus A."/>
            <person name="Cheng J.-F."/>
            <person name="Bruce D."/>
            <person name="Goodwin L."/>
            <person name="Pitluck S."/>
            <person name="Saunders E."/>
            <person name="Detter J.C."/>
            <person name="Han C."/>
            <person name="Tapia R."/>
            <person name="Land M."/>
            <person name="Hauser L."/>
            <person name="Kyrpides N."/>
            <person name="Mikhailova N."/>
            <person name="Flores G."/>
            <person name="Reysenbach A.-L."/>
            <person name="Woyke T."/>
        </authorList>
    </citation>
    <scope>NUCLEOTIDE SEQUENCE</scope>
    <source>
        <strain evidence="1">T469</strain>
    </source>
</reference>
<accession>D3TBW6</accession>
<keyword evidence="2" id="KW-1185">Reference proteome</keyword>
<evidence type="ECO:0000313" key="1">
    <source>
        <dbReference type="EMBL" id="ADD08051.1"/>
    </source>
</evidence>
<evidence type="ECO:0000313" key="2">
    <source>
        <dbReference type="Proteomes" id="UP000001400"/>
    </source>
</evidence>
<gene>
    <name evidence="1" type="ordered locus">Aboo_0239</name>
</gene>
<organism evidence="1 2">
    <name type="scientific">Aciduliprofundum boonei (strain DSM 19572 / T469)</name>
    <dbReference type="NCBI Taxonomy" id="439481"/>
    <lineage>
        <taxon>Archaea</taxon>
        <taxon>Methanobacteriati</taxon>
        <taxon>Thermoplasmatota</taxon>
        <taxon>DHVE2 group</taxon>
        <taxon>Candidatus Aciduliprofundum</taxon>
    </lineage>
</organism>
<dbReference type="InterPro" id="IPR003737">
    <property type="entry name" value="GlcNAc_PI_deacetylase-related"/>
</dbReference>
<protein>
    <submittedName>
        <fullName evidence="1">LmbE family protein</fullName>
    </submittedName>
</protein>
<dbReference type="HOGENOM" id="CLU_049311_6_1_2"/>
<dbReference type="AlphaFoldDB" id="D3TBW6"/>
<proteinExistence type="predicted"/>
<dbReference type="OrthoDB" id="70547at2157"/>
<dbReference type="InterPro" id="IPR024078">
    <property type="entry name" value="LmbE-like_dom_sf"/>
</dbReference>
<dbReference type="SUPFAM" id="SSF102588">
    <property type="entry name" value="LmbE-like"/>
    <property type="match status" value="1"/>
</dbReference>
<dbReference type="EMBL" id="CP001941">
    <property type="protein sequence ID" value="ADD08051.1"/>
    <property type="molecule type" value="Genomic_DNA"/>
</dbReference>
<name>D3TBW6_ACIB4</name>
<dbReference type="Pfam" id="PF02585">
    <property type="entry name" value="PIG-L"/>
    <property type="match status" value="1"/>
</dbReference>